<dbReference type="AlphaFoldDB" id="A0A9J5ZTR6"/>
<protein>
    <submittedName>
        <fullName evidence="1">Uncharacterized protein</fullName>
    </submittedName>
</protein>
<accession>A0A9J5ZTR6</accession>
<reference evidence="1 2" key="1">
    <citation type="submission" date="2020-09" db="EMBL/GenBank/DDBJ databases">
        <title>De no assembly of potato wild relative species, Solanum commersonii.</title>
        <authorList>
            <person name="Cho K."/>
        </authorList>
    </citation>
    <scope>NUCLEOTIDE SEQUENCE [LARGE SCALE GENOMIC DNA]</scope>
    <source>
        <strain evidence="1">LZ3.2</strain>
        <tissue evidence="1">Leaf</tissue>
    </source>
</reference>
<evidence type="ECO:0000313" key="2">
    <source>
        <dbReference type="Proteomes" id="UP000824120"/>
    </source>
</evidence>
<dbReference type="Proteomes" id="UP000824120">
    <property type="component" value="Chromosome 3"/>
</dbReference>
<organism evidence="1 2">
    <name type="scientific">Solanum commersonii</name>
    <name type="common">Commerson's wild potato</name>
    <name type="synonym">Commerson's nightshade</name>
    <dbReference type="NCBI Taxonomy" id="4109"/>
    <lineage>
        <taxon>Eukaryota</taxon>
        <taxon>Viridiplantae</taxon>
        <taxon>Streptophyta</taxon>
        <taxon>Embryophyta</taxon>
        <taxon>Tracheophyta</taxon>
        <taxon>Spermatophyta</taxon>
        <taxon>Magnoliopsida</taxon>
        <taxon>eudicotyledons</taxon>
        <taxon>Gunneridae</taxon>
        <taxon>Pentapetalae</taxon>
        <taxon>asterids</taxon>
        <taxon>lamiids</taxon>
        <taxon>Solanales</taxon>
        <taxon>Solanaceae</taxon>
        <taxon>Solanoideae</taxon>
        <taxon>Solaneae</taxon>
        <taxon>Solanum</taxon>
    </lineage>
</organism>
<proteinExistence type="predicted"/>
<sequence>MVDHFPSKVFYVQDDVHDFCSGEAKKEEFFKLINSVERFHALDFLHNRLTTHTENVQLHKRSDCSVIITIYVNTRHMRLVRVLQLGNTFLGDSLMKEIGSLLHLRFLKIQTEVKSIPLS</sequence>
<name>A0A9J5ZTR6_SOLCO</name>
<comment type="caution">
    <text evidence="1">The sequence shown here is derived from an EMBL/GenBank/DDBJ whole genome shotgun (WGS) entry which is preliminary data.</text>
</comment>
<keyword evidence="2" id="KW-1185">Reference proteome</keyword>
<evidence type="ECO:0000313" key="1">
    <source>
        <dbReference type="EMBL" id="KAG5615491.1"/>
    </source>
</evidence>
<gene>
    <name evidence="1" type="ORF">H5410_015315</name>
</gene>
<dbReference type="EMBL" id="JACXVP010000003">
    <property type="protein sequence ID" value="KAG5615491.1"/>
    <property type="molecule type" value="Genomic_DNA"/>
</dbReference>